<feature type="domain" description="Isopropylmalate dehydrogenase-like" evidence="18">
    <location>
        <begin position="4"/>
        <end position="352"/>
    </location>
</feature>
<evidence type="ECO:0000256" key="7">
    <source>
        <dbReference type="ARBA" id="ARBA00022430"/>
    </source>
</evidence>
<evidence type="ECO:0000256" key="6">
    <source>
        <dbReference type="ARBA" id="ARBA00011738"/>
    </source>
</evidence>
<dbReference type="SUPFAM" id="SSF53659">
    <property type="entry name" value="Isocitrate/Isopropylmalate dehydrogenase-like"/>
    <property type="match status" value="1"/>
</dbReference>
<feature type="binding site" evidence="16">
    <location>
        <position position="106"/>
    </location>
    <ligand>
        <name>substrate</name>
    </ligand>
</feature>
<comment type="cofactor">
    <cofactor evidence="16 17">
        <name>Mg(2+)</name>
        <dbReference type="ChEBI" id="CHEBI:18420"/>
    </cofactor>
    <cofactor evidence="16 17">
        <name>Mn(2+)</name>
        <dbReference type="ChEBI" id="CHEBI:29035"/>
    </cofactor>
    <text evidence="16 17">Binds 1 Mg(2+) or Mn(2+) ion per subunit.</text>
</comment>
<dbReference type="EMBL" id="CP162551">
    <property type="protein sequence ID" value="XDI36144.1"/>
    <property type="molecule type" value="Genomic_DNA"/>
</dbReference>
<evidence type="ECO:0000256" key="9">
    <source>
        <dbReference type="ARBA" id="ARBA00022605"/>
    </source>
</evidence>
<dbReference type="HAMAP" id="MF_01033">
    <property type="entry name" value="LeuB_type1"/>
    <property type="match status" value="1"/>
</dbReference>
<comment type="catalytic activity">
    <reaction evidence="1 16 17">
        <text>(2R,3S)-3-isopropylmalate + NAD(+) = 4-methyl-2-oxopentanoate + CO2 + NADH</text>
        <dbReference type="Rhea" id="RHEA:32271"/>
        <dbReference type="ChEBI" id="CHEBI:16526"/>
        <dbReference type="ChEBI" id="CHEBI:17865"/>
        <dbReference type="ChEBI" id="CHEBI:35121"/>
        <dbReference type="ChEBI" id="CHEBI:57540"/>
        <dbReference type="ChEBI" id="CHEBI:57945"/>
        <dbReference type="EC" id="1.1.1.85"/>
    </reaction>
</comment>
<evidence type="ECO:0000256" key="4">
    <source>
        <dbReference type="ARBA" id="ARBA00004762"/>
    </source>
</evidence>
<keyword evidence="8 16" id="KW-0963">Cytoplasm</keyword>
<dbReference type="AlphaFoldDB" id="A0AB39BRU6"/>
<feature type="binding site" evidence="16">
    <location>
        <position position="247"/>
    </location>
    <ligand>
        <name>Mg(2+)</name>
        <dbReference type="ChEBI" id="CHEBI:18420"/>
    </ligand>
</feature>
<evidence type="ECO:0000256" key="13">
    <source>
        <dbReference type="ARBA" id="ARBA00023027"/>
    </source>
</evidence>
<keyword evidence="11 16" id="KW-0460">Magnesium</keyword>
<keyword evidence="13 16" id="KW-0520">NAD</keyword>
<dbReference type="GO" id="GO:0009098">
    <property type="term" value="P:L-leucine biosynthetic process"/>
    <property type="evidence" value="ECO:0007669"/>
    <property type="project" value="UniProtKB-UniRule"/>
</dbReference>
<evidence type="ECO:0000256" key="12">
    <source>
        <dbReference type="ARBA" id="ARBA00023002"/>
    </source>
</evidence>
<proteinExistence type="inferred from homology"/>
<keyword evidence="9 16" id="KW-0028">Amino-acid biosynthesis</keyword>
<comment type="similarity">
    <text evidence="5 16">Belongs to the isocitrate and isopropylmalate dehydrogenases family. LeuB type 1 subfamily.</text>
</comment>
<dbReference type="FunFam" id="3.40.718.10:FF:000028">
    <property type="entry name" value="3-isopropylmalate dehydrogenase"/>
    <property type="match status" value="1"/>
</dbReference>
<evidence type="ECO:0000256" key="17">
    <source>
        <dbReference type="RuleBase" id="RU004445"/>
    </source>
</evidence>
<evidence type="ECO:0000256" key="11">
    <source>
        <dbReference type="ARBA" id="ARBA00022842"/>
    </source>
</evidence>
<dbReference type="GO" id="GO:0051287">
    <property type="term" value="F:NAD binding"/>
    <property type="evidence" value="ECO:0007669"/>
    <property type="project" value="InterPro"/>
</dbReference>
<protein>
    <recommendedName>
        <fullName evidence="16">3-isopropylmalate dehydrogenase</fullName>
        <ecNumber evidence="16">1.1.1.85</ecNumber>
    </recommendedName>
    <alternativeName>
        <fullName evidence="16">3-IPM-DH</fullName>
    </alternativeName>
    <alternativeName>
        <fullName evidence="16">Beta-IPM dehydrogenase</fullName>
        <shortName evidence="16">IMDH</shortName>
    </alternativeName>
</protein>
<dbReference type="EC" id="1.1.1.85" evidence="16"/>
<feature type="binding site" evidence="16">
    <location>
        <position position="223"/>
    </location>
    <ligand>
        <name>Mg(2+)</name>
        <dbReference type="ChEBI" id="CHEBI:18420"/>
    </ligand>
</feature>
<evidence type="ECO:0000313" key="19">
    <source>
        <dbReference type="EMBL" id="XDI36144.1"/>
    </source>
</evidence>
<evidence type="ECO:0000256" key="14">
    <source>
        <dbReference type="ARBA" id="ARBA00023304"/>
    </source>
</evidence>
<evidence type="ECO:0000256" key="2">
    <source>
        <dbReference type="ARBA" id="ARBA00001936"/>
    </source>
</evidence>
<dbReference type="SMART" id="SM01329">
    <property type="entry name" value="Iso_dh"/>
    <property type="match status" value="1"/>
</dbReference>
<feature type="binding site" evidence="16">
    <location>
        <begin position="76"/>
        <end position="89"/>
    </location>
    <ligand>
        <name>NAD(+)</name>
        <dbReference type="ChEBI" id="CHEBI:57540"/>
    </ligand>
</feature>
<feature type="binding site" evidence="16">
    <location>
        <position position="96"/>
    </location>
    <ligand>
        <name>substrate</name>
    </ligand>
</feature>
<feature type="binding site" evidence="16">
    <location>
        <position position="223"/>
    </location>
    <ligand>
        <name>substrate</name>
    </ligand>
</feature>
<keyword evidence="12 16" id="KW-0560">Oxidoreductase</keyword>
<feature type="binding site" evidence="16">
    <location>
        <begin position="281"/>
        <end position="293"/>
    </location>
    <ligand>
        <name>NAD(+)</name>
        <dbReference type="ChEBI" id="CHEBI:57540"/>
    </ligand>
</feature>
<dbReference type="Pfam" id="PF00180">
    <property type="entry name" value="Iso_dh"/>
    <property type="match status" value="1"/>
</dbReference>
<comment type="function">
    <text evidence="15 16 17">Catalyzes the oxidation of 3-carboxy-2-hydroxy-4-methylpentanoate (3-isopropylmalate) to 3-carboxy-4-methyl-2-oxopentanoate. The product decarboxylates to 4-methyl-2 oxopentanoate.</text>
</comment>
<dbReference type="RefSeq" id="WP_368503620.1">
    <property type="nucleotide sequence ID" value="NZ_CP162551.1"/>
</dbReference>
<feature type="site" description="Important for catalysis" evidence="16">
    <location>
        <position position="141"/>
    </location>
</feature>
<comment type="subcellular location">
    <subcellularLocation>
        <location evidence="3 16">Cytoplasm</location>
    </subcellularLocation>
</comment>
<keyword evidence="10 16" id="KW-0479">Metal-binding</keyword>
<sequence length="361" mass="40112">MKKTIAVLPGDGIGPEVVKAALKVLDQIAEQYQHQFEYSYADIGGVAIDQHQTPLPQRTLDTCRQSDAILLGAVGGPKWDQLPSHMRPEKGLLQLRKSLQLFANLRPVTCYESLLEASPLKPERIKGVDFVIVRELTGGIYFGEPRERRYDNDEELAIDTLTYTRKEIERIVRKGFELAQVRKKKVTSVDKANVLESSRLWREVVDEVAKEYPEVSYEHMLVDNAAMQLIRQPTYFDVMVTENMFGDILSDEASMLTGSLGMLPSASLSAIGPSLYEPIHGSAPDIAGENKANPLATISSLAMMLKYEFGLEEEAKALDEAIESVLQKGIRTADLVSAGVEYHSTEAVTNEVIEQLSSIRV</sequence>
<keyword evidence="7 16" id="KW-0432">Leucine biosynthesis</keyword>
<dbReference type="PROSITE" id="PS00470">
    <property type="entry name" value="IDH_IMDH"/>
    <property type="match status" value="1"/>
</dbReference>
<evidence type="ECO:0000256" key="8">
    <source>
        <dbReference type="ARBA" id="ARBA00022490"/>
    </source>
</evidence>
<name>A0AB39BRU6_9BACI</name>
<evidence type="ECO:0000256" key="10">
    <source>
        <dbReference type="ARBA" id="ARBA00022723"/>
    </source>
</evidence>
<dbReference type="InterPro" id="IPR024084">
    <property type="entry name" value="IsoPropMal-DH-like_dom"/>
</dbReference>
<evidence type="ECO:0000256" key="5">
    <source>
        <dbReference type="ARBA" id="ARBA00008319"/>
    </source>
</evidence>
<feature type="binding site" evidence="16">
    <location>
        <position position="134"/>
    </location>
    <ligand>
        <name>substrate</name>
    </ligand>
</feature>
<dbReference type="GO" id="GO:0000287">
    <property type="term" value="F:magnesium ion binding"/>
    <property type="evidence" value="ECO:0007669"/>
    <property type="project" value="InterPro"/>
</dbReference>
<evidence type="ECO:0000256" key="1">
    <source>
        <dbReference type="ARBA" id="ARBA00000624"/>
    </source>
</evidence>
<dbReference type="Gene3D" id="3.40.718.10">
    <property type="entry name" value="Isopropylmalate Dehydrogenase"/>
    <property type="match status" value="1"/>
</dbReference>
<evidence type="ECO:0000259" key="18">
    <source>
        <dbReference type="SMART" id="SM01329"/>
    </source>
</evidence>
<keyword evidence="14 16" id="KW-0100">Branched-chain amino acid biosynthesis</keyword>
<evidence type="ECO:0000256" key="16">
    <source>
        <dbReference type="HAMAP-Rule" id="MF_01033"/>
    </source>
</evidence>
<feature type="site" description="Important for catalysis" evidence="16">
    <location>
        <position position="191"/>
    </location>
</feature>
<dbReference type="InterPro" id="IPR004429">
    <property type="entry name" value="Isopropylmalate_DH"/>
</dbReference>
<gene>
    <name evidence="16 19" type="primary">leuB</name>
    <name evidence="19" type="ORF">AB3N04_15760</name>
</gene>
<keyword evidence="16" id="KW-0464">Manganese</keyword>
<accession>A0AB39BRU6</accession>
<dbReference type="NCBIfam" id="TIGR00169">
    <property type="entry name" value="leuB"/>
    <property type="match status" value="1"/>
</dbReference>
<dbReference type="InterPro" id="IPR019818">
    <property type="entry name" value="IsoCit/isopropylmalate_DH_CS"/>
</dbReference>
<evidence type="ECO:0000256" key="15">
    <source>
        <dbReference type="ARBA" id="ARBA00023577"/>
    </source>
</evidence>
<comment type="pathway">
    <text evidence="4 16 17">Amino-acid biosynthesis; L-leucine biosynthesis; L-leucine from 3-methyl-2-oxobutanoate: step 3/4.</text>
</comment>
<organism evidence="19">
    <name type="scientific">Alkalihalophilus sp. As8PL</name>
    <dbReference type="NCBI Taxonomy" id="3237103"/>
    <lineage>
        <taxon>Bacteria</taxon>
        <taxon>Bacillati</taxon>
        <taxon>Bacillota</taxon>
        <taxon>Bacilli</taxon>
        <taxon>Bacillales</taxon>
        <taxon>Bacillaceae</taxon>
        <taxon>Alkalihalophilus</taxon>
    </lineage>
</organism>
<dbReference type="GO" id="GO:0005829">
    <property type="term" value="C:cytosol"/>
    <property type="evidence" value="ECO:0007669"/>
    <property type="project" value="TreeGrafter"/>
</dbReference>
<comment type="subunit">
    <text evidence="6 16 17">Homodimer.</text>
</comment>
<dbReference type="GO" id="GO:0003862">
    <property type="term" value="F:3-isopropylmalate dehydrogenase activity"/>
    <property type="evidence" value="ECO:0007669"/>
    <property type="project" value="UniProtKB-UniRule"/>
</dbReference>
<evidence type="ECO:0000256" key="3">
    <source>
        <dbReference type="ARBA" id="ARBA00004496"/>
    </source>
</evidence>
<dbReference type="PANTHER" id="PTHR42979">
    <property type="entry name" value="3-ISOPROPYLMALATE DEHYDROGENASE"/>
    <property type="match status" value="1"/>
</dbReference>
<dbReference type="PANTHER" id="PTHR42979:SF1">
    <property type="entry name" value="3-ISOPROPYLMALATE DEHYDROGENASE"/>
    <property type="match status" value="1"/>
</dbReference>
<feature type="binding site" evidence="16">
    <location>
        <position position="251"/>
    </location>
    <ligand>
        <name>Mg(2+)</name>
        <dbReference type="ChEBI" id="CHEBI:18420"/>
    </ligand>
</feature>
<reference evidence="19" key="1">
    <citation type="submission" date="2024-07" db="EMBL/GenBank/DDBJ databases">
        <title>Identification and characteristics of an arsenic-resistant bacterial isolate, which belongs to a novel species.</title>
        <authorList>
            <person name="Juszczyk A."/>
            <person name="Kowalczyk A."/>
            <person name="Was K."/>
            <person name="Kosowicz W."/>
            <person name="Budzyn A."/>
            <person name="Latowski D."/>
        </authorList>
    </citation>
    <scope>NUCLEOTIDE SEQUENCE</scope>
    <source>
        <strain evidence="19">As8PL</strain>
    </source>
</reference>
<comment type="cofactor">
    <cofactor evidence="2">
        <name>Mn(2+)</name>
        <dbReference type="ChEBI" id="CHEBI:29035"/>
    </cofactor>
</comment>